<comment type="caution">
    <text evidence="2">The sequence shown here is derived from an EMBL/GenBank/DDBJ whole genome shotgun (WGS) entry which is preliminary data.</text>
</comment>
<reference evidence="2 3" key="1">
    <citation type="submission" date="2019-03" db="EMBL/GenBank/DDBJ databases">
        <title>Rhodosporidium diobovatum UCD-FST 08-225 genome sequencing, assembly, and annotation.</title>
        <authorList>
            <person name="Fakankun I.U."/>
            <person name="Fristensky B."/>
            <person name="Levin D.B."/>
        </authorList>
    </citation>
    <scope>NUCLEOTIDE SEQUENCE [LARGE SCALE GENOMIC DNA]</scope>
    <source>
        <strain evidence="2 3">UCD-FST 08-225</strain>
    </source>
</reference>
<dbReference type="STRING" id="5288.A0A5C5FTM6"/>
<evidence type="ECO:0000256" key="1">
    <source>
        <dbReference type="SAM" id="MobiDB-lite"/>
    </source>
</evidence>
<sequence length="463" mass="47456">MATVVFPIPATNRLAGLPTETLNAVFAHVLVDVVRTNDALASKGAITRFHSKQPPPLEIRAYLERLAKYTPFPRDAVLLAVVYLNRITHLPYTAEPDIHPAPLLAVAPPRLPPRPPAAAARPQPAPAPAGDAPTPSRLTAPTSPIEAPSPLPPSPTISSVDRPRVAPLLNSYTLHRLVLSVLLIATKFTADGTLSQTRAAKVGGVGAAELCKLEGEGLRLLGWELMWSLGELEAACAELERVAEETGLVPPEAEARRAATTSTPASGDRPPGTDPPSSPPSSSSSLPFSPPRPSFLSAAPVSTSRPTLSRPTLSARSSCSTTASLSTSTASSDDASSTSYPSSSASSPQPHPHPHPHRAPHALPPRTSAPTPATPAADAEAAAAAEDTPPSSPSAGSSPGGGTGAGCGGGKGRRSLEGGGAREGGQEEEEEEGEGGAGRTRALSPRASCETVRRLEGLQLSAA</sequence>
<feature type="region of interest" description="Disordered" evidence="1">
    <location>
        <begin position="105"/>
        <end position="159"/>
    </location>
</feature>
<feature type="compositionally biased region" description="Low complexity" evidence="1">
    <location>
        <begin position="117"/>
        <end position="146"/>
    </location>
</feature>
<dbReference type="GO" id="GO:0019901">
    <property type="term" value="F:protein kinase binding"/>
    <property type="evidence" value="ECO:0007669"/>
    <property type="project" value="InterPro"/>
</dbReference>
<evidence type="ECO:0008006" key="4">
    <source>
        <dbReference type="Google" id="ProtNLM"/>
    </source>
</evidence>
<evidence type="ECO:0000313" key="2">
    <source>
        <dbReference type="EMBL" id="TNY19562.1"/>
    </source>
</evidence>
<evidence type="ECO:0000313" key="3">
    <source>
        <dbReference type="Proteomes" id="UP000311382"/>
    </source>
</evidence>
<dbReference type="Gene3D" id="1.10.472.10">
    <property type="entry name" value="Cyclin-like"/>
    <property type="match status" value="1"/>
</dbReference>
<feature type="compositionally biased region" description="Low complexity" evidence="1">
    <location>
        <begin position="258"/>
        <end position="270"/>
    </location>
</feature>
<organism evidence="2 3">
    <name type="scientific">Rhodotorula diobovata</name>
    <dbReference type="NCBI Taxonomy" id="5288"/>
    <lineage>
        <taxon>Eukaryota</taxon>
        <taxon>Fungi</taxon>
        <taxon>Dikarya</taxon>
        <taxon>Basidiomycota</taxon>
        <taxon>Pucciniomycotina</taxon>
        <taxon>Microbotryomycetes</taxon>
        <taxon>Sporidiobolales</taxon>
        <taxon>Sporidiobolaceae</taxon>
        <taxon>Rhodotorula</taxon>
    </lineage>
</organism>
<protein>
    <recommendedName>
        <fullName evidence="4">Cyclin-domain-containing protein</fullName>
    </recommendedName>
</protein>
<name>A0A5C5FTM6_9BASI</name>
<dbReference type="GO" id="GO:0000307">
    <property type="term" value="C:cyclin-dependent protein kinase holoenzyme complex"/>
    <property type="evidence" value="ECO:0007669"/>
    <property type="project" value="TreeGrafter"/>
</dbReference>
<feature type="compositionally biased region" description="Gly residues" evidence="1">
    <location>
        <begin position="398"/>
        <end position="410"/>
    </location>
</feature>
<dbReference type="EMBL" id="SOZI01000091">
    <property type="protein sequence ID" value="TNY19562.1"/>
    <property type="molecule type" value="Genomic_DNA"/>
</dbReference>
<dbReference type="InterPro" id="IPR013922">
    <property type="entry name" value="Cyclin_PHO80-like"/>
</dbReference>
<dbReference type="GO" id="GO:0005634">
    <property type="term" value="C:nucleus"/>
    <property type="evidence" value="ECO:0007669"/>
    <property type="project" value="TreeGrafter"/>
</dbReference>
<dbReference type="PANTHER" id="PTHR15615">
    <property type="match status" value="1"/>
</dbReference>
<keyword evidence="3" id="KW-1185">Reference proteome</keyword>
<gene>
    <name evidence="2" type="ORF">DMC30DRAFT_447806</name>
</gene>
<feature type="compositionally biased region" description="Low complexity" evidence="1">
    <location>
        <begin position="312"/>
        <end position="348"/>
    </location>
</feature>
<dbReference type="Proteomes" id="UP000311382">
    <property type="component" value="Unassembled WGS sequence"/>
</dbReference>
<dbReference type="AlphaFoldDB" id="A0A5C5FTM6"/>
<feature type="compositionally biased region" description="Low complexity" evidence="1">
    <location>
        <begin position="364"/>
        <end position="397"/>
    </location>
</feature>
<dbReference type="Pfam" id="PF08613">
    <property type="entry name" value="Cyclin"/>
    <property type="match status" value="2"/>
</dbReference>
<feature type="region of interest" description="Disordered" evidence="1">
    <location>
        <begin position="246"/>
        <end position="463"/>
    </location>
</feature>
<dbReference type="OrthoDB" id="1060854at2759"/>
<accession>A0A5C5FTM6</accession>
<dbReference type="GO" id="GO:0016538">
    <property type="term" value="F:cyclin-dependent protein serine/threonine kinase regulator activity"/>
    <property type="evidence" value="ECO:0007669"/>
    <property type="project" value="TreeGrafter"/>
</dbReference>
<proteinExistence type="predicted"/>
<dbReference type="PANTHER" id="PTHR15615:SF108">
    <property type="entry name" value="PROTEIN CNPPD1"/>
    <property type="match status" value="1"/>
</dbReference>
<feature type="compositionally biased region" description="Polar residues" evidence="1">
    <location>
        <begin position="301"/>
        <end position="311"/>
    </location>
</feature>